<protein>
    <recommendedName>
        <fullName evidence="6">Homeobox domain-containing protein</fullName>
    </recommendedName>
</protein>
<dbReference type="GO" id="GO:0003677">
    <property type="term" value="F:DNA binding"/>
    <property type="evidence" value="ECO:0007669"/>
    <property type="project" value="UniProtKB-UniRule"/>
</dbReference>
<evidence type="ECO:0000313" key="7">
    <source>
        <dbReference type="EMBL" id="KCZ82294.1"/>
    </source>
</evidence>
<proteinExistence type="predicted"/>
<dbReference type="EMBL" id="KK365131">
    <property type="protein sequence ID" value="KCZ82294.1"/>
    <property type="molecule type" value="Genomic_DNA"/>
</dbReference>
<name>A0A059F5L7_9MICR</name>
<feature type="domain" description="Homeobox" evidence="6">
    <location>
        <begin position="1"/>
        <end position="57"/>
    </location>
</feature>
<dbReference type="STRING" id="1288291.A0A059F5L7"/>
<dbReference type="InterPro" id="IPR001356">
    <property type="entry name" value="HD"/>
</dbReference>
<feature type="DNA-binding region" description="Homeobox" evidence="4">
    <location>
        <begin position="3"/>
        <end position="58"/>
    </location>
</feature>
<dbReference type="Pfam" id="PF00046">
    <property type="entry name" value="Homeodomain"/>
    <property type="match status" value="1"/>
</dbReference>
<dbReference type="AlphaFoldDB" id="A0A059F5L7"/>
<reference evidence="7 8" key="2">
    <citation type="submission" date="2014-03" db="EMBL/GenBank/DDBJ databases">
        <title>The Genome Sequence of Anncaliia algerae insect isolate PRA339.</title>
        <authorList>
            <consortium name="The Broad Institute Genome Sequencing Platform"/>
            <consortium name="The Broad Institute Genome Sequencing Center for Infectious Disease"/>
            <person name="Cuomo C."/>
            <person name="Becnel J."/>
            <person name="Sanscrainte N."/>
            <person name="Walker B."/>
            <person name="Young S.K."/>
            <person name="Zeng Q."/>
            <person name="Gargeya S."/>
            <person name="Fitzgerald M."/>
            <person name="Haas B."/>
            <person name="Abouelleil A."/>
            <person name="Alvarado L."/>
            <person name="Arachchi H.M."/>
            <person name="Berlin A.M."/>
            <person name="Chapman S.B."/>
            <person name="Dewar J."/>
            <person name="Goldberg J."/>
            <person name="Griggs A."/>
            <person name="Gujja S."/>
            <person name="Hansen M."/>
            <person name="Howarth C."/>
            <person name="Imamovic A."/>
            <person name="Larimer J."/>
            <person name="McCowan C."/>
            <person name="Murphy C."/>
            <person name="Neiman D."/>
            <person name="Pearson M."/>
            <person name="Priest M."/>
            <person name="Roberts A."/>
            <person name="Saif S."/>
            <person name="Shea T."/>
            <person name="Sisk P."/>
            <person name="Sykes S."/>
            <person name="Wortman J."/>
            <person name="Nusbaum C."/>
            <person name="Birren B."/>
        </authorList>
    </citation>
    <scope>NUCLEOTIDE SEQUENCE [LARGE SCALE GENOMIC DNA]</scope>
    <source>
        <strain evidence="7 8">PRA339</strain>
    </source>
</reference>
<evidence type="ECO:0000259" key="6">
    <source>
        <dbReference type="PROSITE" id="PS50071"/>
    </source>
</evidence>
<dbReference type="InterPro" id="IPR017970">
    <property type="entry name" value="Homeobox_CS"/>
</dbReference>
<dbReference type="SUPFAM" id="SSF46689">
    <property type="entry name" value="Homeodomain-like"/>
    <property type="match status" value="1"/>
</dbReference>
<dbReference type="Gene3D" id="1.10.10.60">
    <property type="entry name" value="Homeodomain-like"/>
    <property type="match status" value="1"/>
</dbReference>
<comment type="subcellular location">
    <subcellularLocation>
        <location evidence="4 5">Nucleus</location>
    </subcellularLocation>
</comment>
<dbReference type="PROSITE" id="PS00027">
    <property type="entry name" value="HOMEOBOX_1"/>
    <property type="match status" value="1"/>
</dbReference>
<reference evidence="8" key="1">
    <citation type="submission" date="2013-02" db="EMBL/GenBank/DDBJ databases">
        <authorList>
            <consortium name="The Broad Institute Genome Sequencing Platform"/>
            <person name="Cuomo C."/>
            <person name="Becnel J."/>
            <person name="Sanscrainte N."/>
            <person name="Walker B."/>
            <person name="Young S.K."/>
            <person name="Zeng Q."/>
            <person name="Gargeya S."/>
            <person name="Fitzgerald M."/>
            <person name="Haas B."/>
            <person name="Abouelleil A."/>
            <person name="Alvarado L."/>
            <person name="Arachchi H.M."/>
            <person name="Berlin A.M."/>
            <person name="Chapman S.B."/>
            <person name="Dewar J."/>
            <person name="Goldberg J."/>
            <person name="Griggs A."/>
            <person name="Gujja S."/>
            <person name="Hansen M."/>
            <person name="Howarth C."/>
            <person name="Imamovic A."/>
            <person name="Larimer J."/>
            <person name="McCowan C."/>
            <person name="Murphy C."/>
            <person name="Neiman D."/>
            <person name="Pearson M."/>
            <person name="Priest M."/>
            <person name="Roberts A."/>
            <person name="Saif S."/>
            <person name="Shea T."/>
            <person name="Sisk P."/>
            <person name="Sykes S."/>
            <person name="Wortman J."/>
            <person name="Nusbaum C."/>
            <person name="Birren B."/>
        </authorList>
    </citation>
    <scope>NUCLEOTIDE SEQUENCE [LARGE SCALE GENOMIC DNA]</scope>
    <source>
        <strain evidence="8">PRA339</strain>
    </source>
</reference>
<dbReference type="PROSITE" id="PS50071">
    <property type="entry name" value="HOMEOBOX_2"/>
    <property type="match status" value="1"/>
</dbReference>
<dbReference type="CDD" id="cd00086">
    <property type="entry name" value="homeodomain"/>
    <property type="match status" value="1"/>
</dbReference>
<sequence length="121" mass="14692">MLKTKTTKEQRKFLIKYFCYNSRPCHDERMDISYFINLTPKAVKIWFQNERSRIKKEETIKNMEIKQKEYFSPNCNALCLTPTYENVELFERISPDYYIGAIQNGCEKNNYILKYFRNKSD</sequence>
<dbReference type="GO" id="GO:0000981">
    <property type="term" value="F:DNA-binding transcription factor activity, RNA polymerase II-specific"/>
    <property type="evidence" value="ECO:0007669"/>
    <property type="project" value="InterPro"/>
</dbReference>
<organism evidence="7 8">
    <name type="scientific">Anncaliia algerae PRA339</name>
    <dbReference type="NCBI Taxonomy" id="1288291"/>
    <lineage>
        <taxon>Eukaryota</taxon>
        <taxon>Fungi</taxon>
        <taxon>Fungi incertae sedis</taxon>
        <taxon>Microsporidia</taxon>
        <taxon>Tubulinosematoidea</taxon>
        <taxon>Tubulinosematidae</taxon>
        <taxon>Anncaliia</taxon>
    </lineage>
</organism>
<keyword evidence="2 4" id="KW-0371">Homeobox</keyword>
<keyword evidence="1 4" id="KW-0238">DNA-binding</keyword>
<evidence type="ECO:0000256" key="2">
    <source>
        <dbReference type="ARBA" id="ARBA00023155"/>
    </source>
</evidence>
<keyword evidence="8" id="KW-1185">Reference proteome</keyword>
<dbReference type="OrthoDB" id="2186020at2759"/>
<evidence type="ECO:0000256" key="5">
    <source>
        <dbReference type="RuleBase" id="RU000682"/>
    </source>
</evidence>
<evidence type="ECO:0000256" key="4">
    <source>
        <dbReference type="PROSITE-ProRule" id="PRU00108"/>
    </source>
</evidence>
<evidence type="ECO:0000313" key="8">
    <source>
        <dbReference type="Proteomes" id="UP000030655"/>
    </source>
</evidence>
<dbReference type="SMART" id="SM00389">
    <property type="entry name" value="HOX"/>
    <property type="match status" value="1"/>
</dbReference>
<evidence type="ECO:0000256" key="1">
    <source>
        <dbReference type="ARBA" id="ARBA00023125"/>
    </source>
</evidence>
<dbReference type="GO" id="GO:0005634">
    <property type="term" value="C:nucleus"/>
    <property type="evidence" value="ECO:0007669"/>
    <property type="project" value="UniProtKB-SubCell"/>
</dbReference>
<dbReference type="HOGENOM" id="CLU_2037494_0_0_1"/>
<keyword evidence="3 4" id="KW-0539">Nucleus</keyword>
<accession>A0A059F5L7</accession>
<evidence type="ECO:0000256" key="3">
    <source>
        <dbReference type="ARBA" id="ARBA00023242"/>
    </source>
</evidence>
<dbReference type="VEuPathDB" id="MicrosporidiaDB:H312_00317"/>
<dbReference type="Proteomes" id="UP000030655">
    <property type="component" value="Unassembled WGS sequence"/>
</dbReference>
<dbReference type="InterPro" id="IPR009057">
    <property type="entry name" value="Homeodomain-like_sf"/>
</dbReference>
<gene>
    <name evidence="7" type="ORF">H312_00317</name>
</gene>